<proteinExistence type="predicted"/>
<dbReference type="InParanoid" id="L5KN26"/>
<protein>
    <submittedName>
        <fullName evidence="1">Carcinoembryonic antigen-related cell adhesion molecule 20</fullName>
    </submittedName>
</protein>
<name>L5KN26_PTEAL</name>
<reference evidence="2" key="1">
    <citation type="journal article" date="2013" name="Science">
        <title>Comparative analysis of bat genomes provides insight into the evolution of flight and immunity.</title>
        <authorList>
            <person name="Zhang G."/>
            <person name="Cowled C."/>
            <person name="Shi Z."/>
            <person name="Huang Z."/>
            <person name="Bishop-Lilly K.A."/>
            <person name="Fang X."/>
            <person name="Wynne J.W."/>
            <person name="Xiong Z."/>
            <person name="Baker M.L."/>
            <person name="Zhao W."/>
            <person name="Tachedjian M."/>
            <person name="Zhu Y."/>
            <person name="Zhou P."/>
            <person name="Jiang X."/>
            <person name="Ng J."/>
            <person name="Yang L."/>
            <person name="Wu L."/>
            <person name="Xiao J."/>
            <person name="Feng Y."/>
            <person name="Chen Y."/>
            <person name="Sun X."/>
            <person name="Zhang Y."/>
            <person name="Marsh G.A."/>
            <person name="Crameri G."/>
            <person name="Broder C.C."/>
            <person name="Frey K.G."/>
            <person name="Wang L.F."/>
            <person name="Wang J."/>
        </authorList>
    </citation>
    <scope>NUCLEOTIDE SEQUENCE [LARGE SCALE GENOMIC DNA]</scope>
</reference>
<dbReference type="AlphaFoldDB" id="L5KN26"/>
<dbReference type="InterPro" id="IPR013783">
    <property type="entry name" value="Ig-like_fold"/>
</dbReference>
<dbReference type="eggNOG" id="ENOG502RXPD">
    <property type="taxonomic scope" value="Eukaryota"/>
</dbReference>
<evidence type="ECO:0000313" key="2">
    <source>
        <dbReference type="Proteomes" id="UP000010552"/>
    </source>
</evidence>
<dbReference type="STRING" id="9402.L5KN26"/>
<dbReference type="EMBL" id="KB030659">
    <property type="protein sequence ID" value="ELK12722.1"/>
    <property type="molecule type" value="Genomic_DNA"/>
</dbReference>
<accession>L5KN26</accession>
<evidence type="ECO:0000313" key="1">
    <source>
        <dbReference type="EMBL" id="ELK12722.1"/>
    </source>
</evidence>
<organism evidence="1 2">
    <name type="scientific">Pteropus alecto</name>
    <name type="common">Black flying fox</name>
    <dbReference type="NCBI Taxonomy" id="9402"/>
    <lineage>
        <taxon>Eukaryota</taxon>
        <taxon>Metazoa</taxon>
        <taxon>Chordata</taxon>
        <taxon>Craniata</taxon>
        <taxon>Vertebrata</taxon>
        <taxon>Euteleostomi</taxon>
        <taxon>Mammalia</taxon>
        <taxon>Eutheria</taxon>
        <taxon>Laurasiatheria</taxon>
        <taxon>Chiroptera</taxon>
        <taxon>Yinpterochiroptera</taxon>
        <taxon>Pteropodoidea</taxon>
        <taxon>Pteropodidae</taxon>
        <taxon>Pteropodinae</taxon>
        <taxon>Pteropus</taxon>
    </lineage>
</organism>
<dbReference type="Gene3D" id="2.60.40.10">
    <property type="entry name" value="Immunoglobulins"/>
    <property type="match status" value="1"/>
</dbReference>
<dbReference type="Proteomes" id="UP000010552">
    <property type="component" value="Unassembled WGS sequence"/>
</dbReference>
<sequence>MGKLSIETGPGSGGWGSFTESLARPTITIRQGTAIEQREVVTYCDTKDVNITIHWGSNNLPLTFRKCVRLSPDGRNLTILPVQ</sequence>
<gene>
    <name evidence="1" type="ORF">PAL_GLEAN10003990</name>
</gene>
<keyword evidence="2" id="KW-1185">Reference proteome</keyword>